<evidence type="ECO:0000259" key="2">
    <source>
        <dbReference type="Pfam" id="PF03364"/>
    </source>
</evidence>
<dbReference type="EMBL" id="BAAAUV010000001">
    <property type="protein sequence ID" value="GAA3192055.1"/>
    <property type="molecule type" value="Genomic_DNA"/>
</dbReference>
<evidence type="ECO:0000256" key="1">
    <source>
        <dbReference type="SAM" id="MobiDB-lite"/>
    </source>
</evidence>
<evidence type="ECO:0000313" key="3">
    <source>
        <dbReference type="EMBL" id="GAA3192055.1"/>
    </source>
</evidence>
<keyword evidence="4" id="KW-1185">Reference proteome</keyword>
<reference evidence="4" key="1">
    <citation type="journal article" date="2019" name="Int. J. Syst. Evol. Microbiol.">
        <title>The Global Catalogue of Microorganisms (GCM) 10K type strain sequencing project: providing services to taxonomists for standard genome sequencing and annotation.</title>
        <authorList>
            <consortium name="The Broad Institute Genomics Platform"/>
            <consortium name="The Broad Institute Genome Sequencing Center for Infectious Disease"/>
            <person name="Wu L."/>
            <person name="Ma J."/>
        </authorList>
    </citation>
    <scope>NUCLEOTIDE SEQUENCE [LARGE SCALE GENOMIC DNA]</scope>
    <source>
        <strain evidence="4">JCM 9377</strain>
    </source>
</reference>
<sequence length="271" mass="30199">MHTLIYRFSPEAGEEKVRAFFDGLRDITIGSGLVSGFGWGPHLLFPVDERSRGMTATHIAQFSCADVATLRKFSETPAVHEFIGKWRGELDYECAYANHEELLPSGGGRVNAMFHTEHTVTVEAPADVVYAVLEDIEGYADLFPPTESSTMLEQTDAYQIARLVVDVSGQIQSWVTRRDLYPERRTIAYRQLENAAMIEFMGGEWRALPLGDRRTQLVITHDFAARPTEAVPSQEQATELLRAAVDRNSHADLDAVRAESEKRAKTVGSPA</sequence>
<dbReference type="Pfam" id="PF03364">
    <property type="entry name" value="Polyketide_cyc"/>
    <property type="match status" value="1"/>
</dbReference>
<dbReference type="InterPro" id="IPR023393">
    <property type="entry name" value="START-like_dom_sf"/>
</dbReference>
<comment type="caution">
    <text evidence="3">The sequence shown here is derived from an EMBL/GenBank/DDBJ whole genome shotgun (WGS) entry which is preliminary data.</text>
</comment>
<dbReference type="Proteomes" id="UP001501237">
    <property type="component" value="Unassembled WGS sequence"/>
</dbReference>
<feature type="domain" description="Coenzyme Q-binding protein COQ10 START" evidence="2">
    <location>
        <begin position="122"/>
        <end position="225"/>
    </location>
</feature>
<dbReference type="CDD" id="cd08861">
    <property type="entry name" value="OtcD1_ARO-CYC_like"/>
    <property type="match status" value="1"/>
</dbReference>
<protein>
    <recommendedName>
        <fullName evidence="2">Coenzyme Q-binding protein COQ10 START domain-containing protein</fullName>
    </recommendedName>
</protein>
<organism evidence="3 4">
    <name type="scientific">Actinocorallia longicatena</name>
    <dbReference type="NCBI Taxonomy" id="111803"/>
    <lineage>
        <taxon>Bacteria</taxon>
        <taxon>Bacillati</taxon>
        <taxon>Actinomycetota</taxon>
        <taxon>Actinomycetes</taxon>
        <taxon>Streptosporangiales</taxon>
        <taxon>Thermomonosporaceae</taxon>
        <taxon>Actinocorallia</taxon>
    </lineage>
</organism>
<dbReference type="Gene3D" id="3.30.530.20">
    <property type="match status" value="1"/>
</dbReference>
<feature type="region of interest" description="Disordered" evidence="1">
    <location>
        <begin position="252"/>
        <end position="271"/>
    </location>
</feature>
<proteinExistence type="predicted"/>
<accession>A0ABP6PVG4</accession>
<gene>
    <name evidence="3" type="ORF">GCM10010468_00700</name>
</gene>
<name>A0ABP6PVG4_9ACTN</name>
<evidence type="ECO:0000313" key="4">
    <source>
        <dbReference type="Proteomes" id="UP001501237"/>
    </source>
</evidence>
<dbReference type="InterPro" id="IPR005031">
    <property type="entry name" value="COQ10_START"/>
</dbReference>
<feature type="compositionally biased region" description="Basic and acidic residues" evidence="1">
    <location>
        <begin position="252"/>
        <end position="264"/>
    </location>
</feature>
<dbReference type="SUPFAM" id="SSF55961">
    <property type="entry name" value="Bet v1-like"/>
    <property type="match status" value="1"/>
</dbReference>